<proteinExistence type="predicted"/>
<sequence>MATRYAKRVLVAVLAAFAALAVFNNLTDYTSNSNFIRHVLSMDTTFPDNAAMSPAITVPWLWHGAYWLIIAGEVLSALVLAANVPMLWRARHRSDEQFNRAQACAVAASPRACWCGSSALW</sequence>
<reference evidence="3 4" key="1">
    <citation type="journal article" date="2012" name="PLoS Genet.">
        <title>Comparative Genomics of Plant-Associated Pseudomonas spp.: Insights into Diversity and Inheritance of Traits Involved in Multitrophic Interactions.</title>
        <authorList>
            <person name="Loper J.E."/>
            <person name="Hassan K.A."/>
            <person name="Mavrodi D.V."/>
            <person name="Davis E.W.II."/>
            <person name="Lim C.K."/>
            <person name="Shaffer B.T."/>
            <person name="Elbourne L.D."/>
            <person name="Stockwell V.O."/>
            <person name="Hartney S.L."/>
            <person name="Breakwell K."/>
            <person name="Henkels M.D."/>
            <person name="Tetu S.G."/>
            <person name="Rangel L.I."/>
            <person name="Kidarsa T.A."/>
            <person name="Wilson N.L."/>
            <person name="van de Mortel J.E."/>
            <person name="Song C."/>
            <person name="Blumhagen R."/>
            <person name="Radune D."/>
            <person name="Hostetler J.B."/>
            <person name="Brinkac L.M."/>
            <person name="Durkin A.S."/>
            <person name="Kluepfel D.A."/>
            <person name="Wechter W.P."/>
            <person name="Anderson A.J."/>
            <person name="Kim Y.C."/>
            <person name="Pierson L.S.III."/>
            <person name="Pierson E.A."/>
            <person name="Lindow S.E."/>
            <person name="Kobayashi D.Y."/>
            <person name="Raaijmakers J.M."/>
            <person name="Weller D.M."/>
            <person name="Thomashow L.S."/>
            <person name="Allen A.E."/>
            <person name="Paulsen I.T."/>
        </authorList>
    </citation>
    <scope>NUCLEOTIDE SEQUENCE [LARGE SCALE GENOMIC DNA]</scope>
    <source>
        <strain evidence="3 4">SS101</strain>
    </source>
</reference>
<comment type="caution">
    <text evidence="3">The sequence shown here is derived from an EMBL/GenBank/DDBJ whole genome shotgun (WGS) entry which is preliminary data.</text>
</comment>
<feature type="transmembrane region" description="Helical" evidence="1">
    <location>
        <begin position="65"/>
        <end position="88"/>
    </location>
</feature>
<dbReference type="PATRIC" id="fig|1038924.3.peg.1991"/>
<feature type="signal peptide" evidence="2">
    <location>
        <begin position="1"/>
        <end position="21"/>
    </location>
</feature>
<evidence type="ECO:0000313" key="3">
    <source>
        <dbReference type="EMBL" id="EIK59077.1"/>
    </source>
</evidence>
<dbReference type="Proteomes" id="UP000003213">
    <property type="component" value="Chromosome"/>
</dbReference>
<keyword evidence="2" id="KW-0732">Signal</keyword>
<dbReference type="EMBL" id="AHPN01000001">
    <property type="protein sequence ID" value="EIK59077.1"/>
    <property type="molecule type" value="Genomic_DNA"/>
</dbReference>
<name>I4K2Y7_9PSED</name>
<keyword evidence="1" id="KW-1133">Transmembrane helix</keyword>
<dbReference type="AlphaFoldDB" id="I4K2Y7"/>
<dbReference type="Pfam" id="PF09933">
    <property type="entry name" value="DUF2165"/>
    <property type="match status" value="1"/>
</dbReference>
<dbReference type="HOGENOM" id="CLU_2035988_0_0_6"/>
<organism evidence="3 4">
    <name type="scientific">Pseudomonas lactis</name>
    <dbReference type="NCBI Taxonomy" id="1615674"/>
    <lineage>
        <taxon>Bacteria</taxon>
        <taxon>Pseudomonadati</taxon>
        <taxon>Pseudomonadota</taxon>
        <taxon>Gammaproteobacteria</taxon>
        <taxon>Pseudomonadales</taxon>
        <taxon>Pseudomonadaceae</taxon>
        <taxon>Pseudomonas</taxon>
    </lineage>
</organism>
<keyword evidence="1" id="KW-0812">Transmembrane</keyword>
<evidence type="ECO:0000313" key="4">
    <source>
        <dbReference type="Proteomes" id="UP000003213"/>
    </source>
</evidence>
<keyword evidence="1" id="KW-0472">Membrane</keyword>
<dbReference type="InterPro" id="IPR018681">
    <property type="entry name" value="DUF2165_transmembrane"/>
</dbReference>
<evidence type="ECO:0000256" key="2">
    <source>
        <dbReference type="SAM" id="SignalP"/>
    </source>
</evidence>
<accession>I4K2Y7</accession>
<protein>
    <submittedName>
        <fullName evidence="3">Uncharacterized protein</fullName>
    </submittedName>
</protein>
<evidence type="ECO:0000256" key="1">
    <source>
        <dbReference type="SAM" id="Phobius"/>
    </source>
</evidence>
<feature type="chain" id="PRO_5003691423" evidence="2">
    <location>
        <begin position="22"/>
        <end position="121"/>
    </location>
</feature>
<gene>
    <name evidence="3" type="ORF">PflSS101_2042</name>
</gene>